<accession>A0A0G4PTM9</accession>
<organism evidence="1 2">
    <name type="scientific">Penicillium camemberti (strain FM 013)</name>
    <dbReference type="NCBI Taxonomy" id="1429867"/>
    <lineage>
        <taxon>Eukaryota</taxon>
        <taxon>Fungi</taxon>
        <taxon>Dikarya</taxon>
        <taxon>Ascomycota</taxon>
        <taxon>Pezizomycotina</taxon>
        <taxon>Eurotiomycetes</taxon>
        <taxon>Eurotiomycetidae</taxon>
        <taxon>Eurotiales</taxon>
        <taxon>Aspergillaceae</taxon>
        <taxon>Penicillium</taxon>
    </lineage>
</organism>
<dbReference type="AlphaFoldDB" id="A0A0G4PTM9"/>
<sequence>MRLENPENEIVDKPNTFIHIWYNESGIRNITLKHNAGVLRIGSAKKSNRS</sequence>
<proteinExistence type="predicted"/>
<dbReference type="EMBL" id="HG793173">
    <property type="protein sequence ID" value="CRL29825.1"/>
    <property type="molecule type" value="Genomic_DNA"/>
</dbReference>
<name>A0A0G4PTM9_PENC3</name>
<evidence type="ECO:0000313" key="2">
    <source>
        <dbReference type="Proteomes" id="UP000053732"/>
    </source>
</evidence>
<gene>
    <name evidence="1" type="ORF">PCAMFM013_S040g000051</name>
</gene>
<reference evidence="1 2" key="1">
    <citation type="journal article" date="2014" name="Nat. Commun.">
        <title>Multiple recent horizontal transfers of a large genomic region in cheese making fungi.</title>
        <authorList>
            <person name="Cheeseman K."/>
            <person name="Ropars J."/>
            <person name="Renault P."/>
            <person name="Dupont J."/>
            <person name="Gouzy J."/>
            <person name="Branca A."/>
            <person name="Abraham A.L."/>
            <person name="Ceppi M."/>
            <person name="Conseiller E."/>
            <person name="Debuchy R."/>
            <person name="Malagnac F."/>
            <person name="Goarin A."/>
            <person name="Silar P."/>
            <person name="Lacoste S."/>
            <person name="Sallet E."/>
            <person name="Bensimon A."/>
            <person name="Giraud T."/>
            <person name="Brygoo Y."/>
        </authorList>
    </citation>
    <scope>NUCLEOTIDE SEQUENCE [LARGE SCALE GENOMIC DNA]</scope>
    <source>
        <strain evidence="2">FM 013</strain>
    </source>
</reference>
<dbReference type="Proteomes" id="UP000053732">
    <property type="component" value="Unassembled WGS sequence"/>
</dbReference>
<evidence type="ECO:0000313" key="1">
    <source>
        <dbReference type="EMBL" id="CRL29825.1"/>
    </source>
</evidence>
<keyword evidence="2" id="KW-1185">Reference proteome</keyword>
<protein>
    <submittedName>
        <fullName evidence="1">Str. FM013</fullName>
    </submittedName>
</protein>